<evidence type="ECO:0000313" key="2">
    <source>
        <dbReference type="Proteomes" id="UP000186102"/>
    </source>
</evidence>
<dbReference type="RefSeq" id="WP_075367507.1">
    <property type="nucleotide sequence ID" value="NZ_MLBF01000109.1"/>
</dbReference>
<proteinExistence type="predicted"/>
<dbReference type="InterPro" id="IPR013325">
    <property type="entry name" value="RNA_pol_sigma_r2"/>
</dbReference>
<dbReference type="OrthoDB" id="9784984at2"/>
<gene>
    <name evidence="1" type="ORF">DSOL_5288</name>
</gene>
<dbReference type="GO" id="GO:0003700">
    <property type="term" value="F:DNA-binding transcription factor activity"/>
    <property type="evidence" value="ECO:0007669"/>
    <property type="project" value="InterPro"/>
</dbReference>
<dbReference type="SUPFAM" id="SSF88946">
    <property type="entry name" value="Sigma2 domain of RNA polymerase sigma factors"/>
    <property type="match status" value="1"/>
</dbReference>
<dbReference type="EMBL" id="MLBF01000109">
    <property type="protein sequence ID" value="OLN25568.1"/>
    <property type="molecule type" value="Genomic_DNA"/>
</dbReference>
<dbReference type="Gene3D" id="1.10.1740.10">
    <property type="match status" value="1"/>
</dbReference>
<keyword evidence="2" id="KW-1185">Reference proteome</keyword>
<evidence type="ECO:0000313" key="1">
    <source>
        <dbReference type="EMBL" id="OLN25568.1"/>
    </source>
</evidence>
<dbReference type="AlphaFoldDB" id="A0A1Q8QE10"/>
<accession>A0A1Q8QE10</accession>
<organism evidence="1 2">
    <name type="scientific">Desulfosporosinus metallidurans</name>
    <dbReference type="NCBI Taxonomy" id="1888891"/>
    <lineage>
        <taxon>Bacteria</taxon>
        <taxon>Bacillati</taxon>
        <taxon>Bacillota</taxon>
        <taxon>Clostridia</taxon>
        <taxon>Eubacteriales</taxon>
        <taxon>Desulfitobacteriaceae</taxon>
        <taxon>Desulfosporosinus</taxon>
    </lineage>
</organism>
<dbReference type="GO" id="GO:0006352">
    <property type="term" value="P:DNA-templated transcription initiation"/>
    <property type="evidence" value="ECO:0007669"/>
    <property type="project" value="InterPro"/>
</dbReference>
<sequence>MDDGSTKGKIIKIVTRLKSGDKQAFEELYELTHNKVYFLALKMVRNHENALGPATAAKILSTVNAGMHIVVASMAQTAS</sequence>
<protein>
    <submittedName>
        <fullName evidence="1">BNR repeat domain protein</fullName>
    </submittedName>
</protein>
<dbReference type="Proteomes" id="UP000186102">
    <property type="component" value="Unassembled WGS sequence"/>
</dbReference>
<name>A0A1Q8QE10_9FIRM</name>
<reference evidence="1 2" key="1">
    <citation type="submission" date="2016-09" db="EMBL/GenBank/DDBJ databases">
        <title>Complete genome of Desulfosporosinus sp. OL.</title>
        <authorList>
            <person name="Mardanov A."/>
            <person name="Beletsky A."/>
            <person name="Panova A."/>
            <person name="Karnachuk O."/>
            <person name="Ravin N."/>
        </authorList>
    </citation>
    <scope>NUCLEOTIDE SEQUENCE [LARGE SCALE GENOMIC DNA]</scope>
    <source>
        <strain evidence="1 2">OL</strain>
    </source>
</reference>
<comment type="caution">
    <text evidence="1">The sequence shown here is derived from an EMBL/GenBank/DDBJ whole genome shotgun (WGS) entry which is preliminary data.</text>
</comment>